<organism evidence="1 2">
    <name type="scientific">Bondarzewia mesenterica</name>
    <dbReference type="NCBI Taxonomy" id="1095465"/>
    <lineage>
        <taxon>Eukaryota</taxon>
        <taxon>Fungi</taxon>
        <taxon>Dikarya</taxon>
        <taxon>Basidiomycota</taxon>
        <taxon>Agaricomycotina</taxon>
        <taxon>Agaricomycetes</taxon>
        <taxon>Russulales</taxon>
        <taxon>Bondarzewiaceae</taxon>
        <taxon>Bondarzewia</taxon>
    </lineage>
</organism>
<dbReference type="EMBL" id="SGPL01000634">
    <property type="protein sequence ID" value="THH09378.1"/>
    <property type="molecule type" value="Genomic_DNA"/>
</dbReference>
<name>A0A4S4LE60_9AGAM</name>
<dbReference type="Proteomes" id="UP000310158">
    <property type="component" value="Unassembled WGS sequence"/>
</dbReference>
<proteinExistence type="predicted"/>
<comment type="caution">
    <text evidence="1">The sequence shown here is derived from an EMBL/GenBank/DDBJ whole genome shotgun (WGS) entry which is preliminary data.</text>
</comment>
<dbReference type="AlphaFoldDB" id="A0A4S4LE60"/>
<gene>
    <name evidence="1" type="ORF">EW146_g8698</name>
</gene>
<protein>
    <submittedName>
        <fullName evidence="1">Uncharacterized protein</fullName>
    </submittedName>
</protein>
<reference evidence="1 2" key="1">
    <citation type="submission" date="2019-02" db="EMBL/GenBank/DDBJ databases">
        <title>Genome sequencing of the rare red list fungi Bondarzewia mesenterica.</title>
        <authorList>
            <person name="Buettner E."/>
            <person name="Kellner H."/>
        </authorList>
    </citation>
    <scope>NUCLEOTIDE SEQUENCE [LARGE SCALE GENOMIC DNA]</scope>
    <source>
        <strain evidence="1 2">DSM 108281</strain>
    </source>
</reference>
<sequence>MYLVLDESIANVAKDDQIEAINAFLVGIDGDEDELEELEDATQIASKGIKWAMDAKAVKRIELRSVDDMCKCMD</sequence>
<evidence type="ECO:0000313" key="1">
    <source>
        <dbReference type="EMBL" id="THH09378.1"/>
    </source>
</evidence>
<accession>A0A4S4LE60</accession>
<evidence type="ECO:0000313" key="2">
    <source>
        <dbReference type="Proteomes" id="UP000310158"/>
    </source>
</evidence>
<keyword evidence="2" id="KW-1185">Reference proteome</keyword>